<dbReference type="Gene3D" id="1.10.8.330">
    <property type="entry name" value="PG0816-like"/>
    <property type="match status" value="1"/>
</dbReference>
<dbReference type="Pfam" id="PF08989">
    <property type="entry name" value="DUF1896"/>
    <property type="match status" value="1"/>
</dbReference>
<sequence>MKQNKKTLPAELSYYGLYLLDYLRKYHPDKVSDTDLITEREEAATVTFEKERLAGGTVEHAHEEAMRVLLRGLHFSPYALLTEVVEREFADEVPESGREAFCRDLYPYLKNLFAGYDTSDDTFALSPAHDLLYTELVGTVVLYLEEGHGVQ</sequence>
<accession>A0A174VFK0</accession>
<dbReference type="EMBL" id="CZBI01000005">
    <property type="protein sequence ID" value="CUQ33594.1"/>
    <property type="molecule type" value="Genomic_DNA"/>
</dbReference>
<evidence type="ECO:0000313" key="1">
    <source>
        <dbReference type="EMBL" id="CUQ33594.1"/>
    </source>
</evidence>
<name>A0A174VFK0_BACT4</name>
<dbReference type="Gene3D" id="1.10.8.340">
    <property type="entry name" value="PG0816-like"/>
    <property type="match status" value="1"/>
</dbReference>
<dbReference type="InterPro" id="IPR015082">
    <property type="entry name" value="DUF1896"/>
</dbReference>
<reference evidence="1 2" key="1">
    <citation type="submission" date="2015-09" db="EMBL/GenBank/DDBJ databases">
        <authorList>
            <consortium name="Pathogen Informatics"/>
        </authorList>
    </citation>
    <scope>NUCLEOTIDE SEQUENCE [LARGE SCALE GENOMIC DNA]</scope>
    <source>
        <strain evidence="1 2">2789STDY5834945</strain>
    </source>
</reference>
<proteinExistence type="predicted"/>
<protein>
    <submittedName>
        <fullName evidence="1">Domain of uncharacterized function (DUF1896)</fullName>
    </submittedName>
</protein>
<dbReference type="AlphaFoldDB" id="A0A174VFK0"/>
<dbReference type="SUPFAM" id="SSF140753">
    <property type="entry name" value="PG0816-like"/>
    <property type="match status" value="1"/>
</dbReference>
<dbReference type="RefSeq" id="WP_055220716.1">
    <property type="nucleotide sequence ID" value="NZ_CZBI01000005.1"/>
</dbReference>
<evidence type="ECO:0000313" key="2">
    <source>
        <dbReference type="Proteomes" id="UP000095541"/>
    </source>
</evidence>
<gene>
    <name evidence="1" type="ORF">ERS852557_03679</name>
</gene>
<dbReference type="InterPro" id="IPR036297">
    <property type="entry name" value="PG0816-like_sf"/>
</dbReference>
<organism evidence="1 2">
    <name type="scientific">Bacteroides thetaiotaomicron</name>
    <dbReference type="NCBI Taxonomy" id="818"/>
    <lineage>
        <taxon>Bacteria</taxon>
        <taxon>Pseudomonadati</taxon>
        <taxon>Bacteroidota</taxon>
        <taxon>Bacteroidia</taxon>
        <taxon>Bacteroidales</taxon>
        <taxon>Bacteroidaceae</taxon>
        <taxon>Bacteroides</taxon>
    </lineage>
</organism>
<dbReference type="Proteomes" id="UP000095541">
    <property type="component" value="Unassembled WGS sequence"/>
</dbReference>